<accession>A0AAN6VRI2</accession>
<keyword evidence="7" id="KW-1185">Reference proteome</keyword>
<dbReference type="EMBL" id="MU856895">
    <property type="protein sequence ID" value="KAK4155115.1"/>
    <property type="molecule type" value="Genomic_DNA"/>
</dbReference>
<feature type="transmembrane region" description="Helical" evidence="5">
    <location>
        <begin position="207"/>
        <end position="233"/>
    </location>
</feature>
<evidence type="ECO:0000256" key="1">
    <source>
        <dbReference type="ARBA" id="ARBA00004141"/>
    </source>
</evidence>
<evidence type="ECO:0000313" key="7">
    <source>
        <dbReference type="Proteomes" id="UP001302745"/>
    </source>
</evidence>
<evidence type="ECO:0000256" key="4">
    <source>
        <dbReference type="ARBA" id="ARBA00023136"/>
    </source>
</evidence>
<dbReference type="Pfam" id="PF04193">
    <property type="entry name" value="PQ-loop"/>
    <property type="match status" value="1"/>
</dbReference>
<evidence type="ECO:0000256" key="3">
    <source>
        <dbReference type="ARBA" id="ARBA00022989"/>
    </source>
</evidence>
<organism evidence="6 7">
    <name type="scientific">Chaetomidium leptoderma</name>
    <dbReference type="NCBI Taxonomy" id="669021"/>
    <lineage>
        <taxon>Eukaryota</taxon>
        <taxon>Fungi</taxon>
        <taxon>Dikarya</taxon>
        <taxon>Ascomycota</taxon>
        <taxon>Pezizomycotina</taxon>
        <taxon>Sordariomycetes</taxon>
        <taxon>Sordariomycetidae</taxon>
        <taxon>Sordariales</taxon>
        <taxon>Chaetomiaceae</taxon>
        <taxon>Chaetomidium</taxon>
    </lineage>
</organism>
<proteinExistence type="predicted"/>
<comment type="subcellular location">
    <subcellularLocation>
        <location evidence="1">Membrane</location>
        <topology evidence="1">Multi-pass membrane protein</topology>
    </subcellularLocation>
</comment>
<dbReference type="InterPro" id="IPR006603">
    <property type="entry name" value="PQ-loop_rpt"/>
</dbReference>
<keyword evidence="2 5" id="KW-0812">Transmembrane</keyword>
<gene>
    <name evidence="6" type="ORF">C8A00DRAFT_42259</name>
</gene>
<reference evidence="6" key="1">
    <citation type="journal article" date="2023" name="Mol. Phylogenet. Evol.">
        <title>Genome-scale phylogeny and comparative genomics of the fungal order Sordariales.</title>
        <authorList>
            <person name="Hensen N."/>
            <person name="Bonometti L."/>
            <person name="Westerberg I."/>
            <person name="Brannstrom I.O."/>
            <person name="Guillou S."/>
            <person name="Cros-Aarteil S."/>
            <person name="Calhoun S."/>
            <person name="Haridas S."/>
            <person name="Kuo A."/>
            <person name="Mondo S."/>
            <person name="Pangilinan J."/>
            <person name="Riley R."/>
            <person name="LaButti K."/>
            <person name="Andreopoulos B."/>
            <person name="Lipzen A."/>
            <person name="Chen C."/>
            <person name="Yan M."/>
            <person name="Daum C."/>
            <person name="Ng V."/>
            <person name="Clum A."/>
            <person name="Steindorff A."/>
            <person name="Ohm R.A."/>
            <person name="Martin F."/>
            <person name="Silar P."/>
            <person name="Natvig D.O."/>
            <person name="Lalanne C."/>
            <person name="Gautier V."/>
            <person name="Ament-Velasquez S.L."/>
            <person name="Kruys A."/>
            <person name="Hutchinson M.I."/>
            <person name="Powell A.J."/>
            <person name="Barry K."/>
            <person name="Miller A.N."/>
            <person name="Grigoriev I.V."/>
            <person name="Debuchy R."/>
            <person name="Gladieux P."/>
            <person name="Hiltunen Thoren M."/>
            <person name="Johannesson H."/>
        </authorList>
    </citation>
    <scope>NUCLEOTIDE SEQUENCE</scope>
    <source>
        <strain evidence="6">CBS 538.74</strain>
    </source>
</reference>
<keyword evidence="4 5" id="KW-0472">Membrane</keyword>
<protein>
    <submittedName>
        <fullName evidence="6">Uncharacterized protein</fullName>
    </submittedName>
</protein>
<name>A0AAN6VRI2_9PEZI</name>
<reference evidence="6" key="2">
    <citation type="submission" date="2023-05" db="EMBL/GenBank/DDBJ databases">
        <authorList>
            <consortium name="Lawrence Berkeley National Laboratory"/>
            <person name="Steindorff A."/>
            <person name="Hensen N."/>
            <person name="Bonometti L."/>
            <person name="Westerberg I."/>
            <person name="Brannstrom I.O."/>
            <person name="Guillou S."/>
            <person name="Cros-Aarteil S."/>
            <person name="Calhoun S."/>
            <person name="Haridas S."/>
            <person name="Kuo A."/>
            <person name="Mondo S."/>
            <person name="Pangilinan J."/>
            <person name="Riley R."/>
            <person name="Labutti K."/>
            <person name="Andreopoulos B."/>
            <person name="Lipzen A."/>
            <person name="Chen C."/>
            <person name="Yanf M."/>
            <person name="Daum C."/>
            <person name="Ng V."/>
            <person name="Clum A."/>
            <person name="Ohm R."/>
            <person name="Martin F."/>
            <person name="Silar P."/>
            <person name="Natvig D."/>
            <person name="Lalanne C."/>
            <person name="Gautier V."/>
            <person name="Ament-Velasquez S.L."/>
            <person name="Kruys A."/>
            <person name="Hutchinson M.I."/>
            <person name="Powell A.J."/>
            <person name="Barry K."/>
            <person name="Miller A.N."/>
            <person name="Grigoriev I.V."/>
            <person name="Debuchy R."/>
            <person name="Gladieux P."/>
            <person name="Thoren M.H."/>
            <person name="Johannesson H."/>
        </authorList>
    </citation>
    <scope>NUCLEOTIDE SEQUENCE</scope>
    <source>
        <strain evidence="6">CBS 538.74</strain>
    </source>
</reference>
<feature type="transmembrane region" description="Helical" evidence="5">
    <location>
        <begin position="35"/>
        <end position="59"/>
    </location>
</feature>
<dbReference type="GO" id="GO:0016020">
    <property type="term" value="C:membrane"/>
    <property type="evidence" value="ECO:0007669"/>
    <property type="project" value="UniProtKB-SubCell"/>
</dbReference>
<sequence length="268" mass="29487">MTVPNWLRIVLLLLTFASFLPQLRLLWTRRDSSGISLWHVLFNLAVATELFTLSFFFVVNSRIEGSSVFVHDPPDTGDHINLAHFALVWLLWLVIFTACLVYPSNPDVGQRALVSAIYVAFLLISVVPVFVDAAINDPYTSGHKWGLALAQTHAITVRPPGSGPGALSLLGLAVQAVVFALLAPAWLGRLVFPWEELGDVPLSLRVLIWFQVVGYVPFDYALFAVSQAVLLWLAVRHGRRRSPPDTPAGETDLLLGAEDGKMIGRVVV</sequence>
<evidence type="ECO:0000256" key="5">
    <source>
        <dbReference type="SAM" id="Phobius"/>
    </source>
</evidence>
<feature type="transmembrane region" description="Helical" evidence="5">
    <location>
        <begin position="166"/>
        <end position="187"/>
    </location>
</feature>
<keyword evidence="3 5" id="KW-1133">Transmembrane helix</keyword>
<feature type="transmembrane region" description="Helical" evidence="5">
    <location>
        <begin position="115"/>
        <end position="135"/>
    </location>
</feature>
<dbReference type="AlphaFoldDB" id="A0AAN6VRI2"/>
<dbReference type="Proteomes" id="UP001302745">
    <property type="component" value="Unassembled WGS sequence"/>
</dbReference>
<evidence type="ECO:0000256" key="2">
    <source>
        <dbReference type="ARBA" id="ARBA00022692"/>
    </source>
</evidence>
<evidence type="ECO:0000313" key="6">
    <source>
        <dbReference type="EMBL" id="KAK4155115.1"/>
    </source>
</evidence>
<feature type="transmembrane region" description="Helical" evidence="5">
    <location>
        <begin position="80"/>
        <end position="103"/>
    </location>
</feature>
<comment type="caution">
    <text evidence="6">The sequence shown here is derived from an EMBL/GenBank/DDBJ whole genome shotgun (WGS) entry which is preliminary data.</text>
</comment>